<reference evidence="10 11" key="1">
    <citation type="submission" date="2019-02" db="EMBL/GenBank/DDBJ databases">
        <title>Genome sequencing of the rare red list fungi Dentipellis fragilis.</title>
        <authorList>
            <person name="Buettner E."/>
            <person name="Kellner H."/>
        </authorList>
    </citation>
    <scope>NUCLEOTIDE SEQUENCE [LARGE SCALE GENOMIC DNA]</scope>
    <source>
        <strain evidence="10 11">DSM 105465</strain>
    </source>
</reference>
<organism evidence="10 11">
    <name type="scientific">Dentipellis fragilis</name>
    <dbReference type="NCBI Taxonomy" id="205917"/>
    <lineage>
        <taxon>Eukaryota</taxon>
        <taxon>Fungi</taxon>
        <taxon>Dikarya</taxon>
        <taxon>Basidiomycota</taxon>
        <taxon>Agaricomycotina</taxon>
        <taxon>Agaricomycetes</taxon>
        <taxon>Russulales</taxon>
        <taxon>Hericiaceae</taxon>
        <taxon>Dentipellis</taxon>
    </lineage>
</organism>
<dbReference type="PROSITE" id="PS50850">
    <property type="entry name" value="MFS"/>
    <property type="match status" value="1"/>
</dbReference>
<gene>
    <name evidence="10" type="ORF">EVG20_g2549</name>
</gene>
<dbReference type="FunFam" id="1.20.1250.20:FF:000134">
    <property type="entry name" value="MFS sugar transporter protein"/>
    <property type="match status" value="1"/>
</dbReference>
<evidence type="ECO:0000256" key="3">
    <source>
        <dbReference type="ARBA" id="ARBA00022448"/>
    </source>
</evidence>
<accession>A0A4Y9Z6T3</accession>
<keyword evidence="11" id="KW-1185">Reference proteome</keyword>
<comment type="subcellular location">
    <subcellularLocation>
        <location evidence="1">Membrane</location>
        <topology evidence="1">Multi-pass membrane protein</topology>
    </subcellularLocation>
</comment>
<evidence type="ECO:0000313" key="10">
    <source>
        <dbReference type="EMBL" id="TFY70455.1"/>
    </source>
</evidence>
<dbReference type="InterPro" id="IPR020846">
    <property type="entry name" value="MFS_dom"/>
</dbReference>
<dbReference type="STRING" id="205917.A0A4Y9Z6T3"/>
<sequence>MAVPEWTIADFIHRGPWWRNRGILLLNIYLILPLLTAITNGFDSSLVNGLQILPAWQDEFHHPKGTSLGLINSAQMIGGLVGLPFTPFCSDWFGRRTTLFIGSVVMLAGVGTQSIATTVARFVGARVLIGARISHPGKHLFLERCAAQMLKVSQRAKLTSFYNSSWYFGSIVAAWACFGAFNDAPNSIWSWRVPTLIQALGPFMQMCLIWFIPESPRWLIHTGREGQAARVLARFHANGFDERDPLVVFEMAQIRHALKMEKETSKTTSFYSLFGTPGNRKRMRLIIGIAMFSQWSGNGLVSYYINLVLEGVGISSTSTKAAINGGLQIWNLAAALTGAFLVDKLGRRTLFITSNAGMLITFSMWTLTTALFNTLHIAAAAKATIPFIFLFYLFYDIAYTPMLVVYTLEILPYAIRAKGFAIMNLTVSLTLAFNQFVNPWALDGIGWKYYLVYCGFLAFELIFVIFLVIETKGNLSSTIALGARLIPVAAGYTLEETAALFDGEEKPAEIEQRGGEAATVSMSRGAIGTTPSPIFDPPEKPFAVVESYELRETGSTNEMDRWDQGREQDHEQYHGEFRVL</sequence>
<evidence type="ECO:0000256" key="4">
    <source>
        <dbReference type="ARBA" id="ARBA00022692"/>
    </source>
</evidence>
<proteinExistence type="inferred from homology"/>
<feature type="transmembrane region" description="Helical" evidence="8">
    <location>
        <begin position="100"/>
        <end position="123"/>
    </location>
</feature>
<feature type="transmembrane region" description="Helical" evidence="8">
    <location>
        <begin position="193"/>
        <end position="212"/>
    </location>
</feature>
<feature type="transmembrane region" description="Helical" evidence="8">
    <location>
        <begin position="23"/>
        <end position="42"/>
    </location>
</feature>
<dbReference type="PANTHER" id="PTHR48022">
    <property type="entry name" value="PLASTIDIC GLUCOSE TRANSPORTER 4"/>
    <property type="match status" value="1"/>
</dbReference>
<keyword evidence="3" id="KW-0813">Transport</keyword>
<dbReference type="PROSITE" id="PS00216">
    <property type="entry name" value="SUGAR_TRANSPORT_1"/>
    <property type="match status" value="1"/>
</dbReference>
<dbReference type="InterPro" id="IPR005829">
    <property type="entry name" value="Sugar_transporter_CS"/>
</dbReference>
<evidence type="ECO:0000256" key="6">
    <source>
        <dbReference type="ARBA" id="ARBA00023136"/>
    </source>
</evidence>
<evidence type="ECO:0000256" key="7">
    <source>
        <dbReference type="SAM" id="MobiDB-lite"/>
    </source>
</evidence>
<dbReference type="OrthoDB" id="6133115at2759"/>
<feature type="transmembrane region" description="Helical" evidence="8">
    <location>
        <begin position="384"/>
        <end position="408"/>
    </location>
</feature>
<evidence type="ECO:0000313" key="11">
    <source>
        <dbReference type="Proteomes" id="UP000298327"/>
    </source>
</evidence>
<dbReference type="GO" id="GO:0016020">
    <property type="term" value="C:membrane"/>
    <property type="evidence" value="ECO:0007669"/>
    <property type="project" value="UniProtKB-SubCell"/>
</dbReference>
<dbReference type="EMBL" id="SEOQ01000100">
    <property type="protein sequence ID" value="TFY70455.1"/>
    <property type="molecule type" value="Genomic_DNA"/>
</dbReference>
<evidence type="ECO:0000256" key="8">
    <source>
        <dbReference type="SAM" id="Phobius"/>
    </source>
</evidence>
<keyword evidence="6 8" id="KW-0472">Membrane</keyword>
<comment type="similarity">
    <text evidence="2">Belongs to the major facilitator superfamily. Sugar transporter (TC 2.A.1.1) family.</text>
</comment>
<feature type="region of interest" description="Disordered" evidence="7">
    <location>
        <begin position="552"/>
        <end position="580"/>
    </location>
</feature>
<evidence type="ECO:0000256" key="1">
    <source>
        <dbReference type="ARBA" id="ARBA00004141"/>
    </source>
</evidence>
<name>A0A4Y9Z6T3_9AGAM</name>
<dbReference type="SUPFAM" id="SSF103473">
    <property type="entry name" value="MFS general substrate transporter"/>
    <property type="match status" value="1"/>
</dbReference>
<dbReference type="InterPro" id="IPR050360">
    <property type="entry name" value="MFS_Sugar_Transporters"/>
</dbReference>
<evidence type="ECO:0000256" key="2">
    <source>
        <dbReference type="ARBA" id="ARBA00010992"/>
    </source>
</evidence>
<feature type="transmembrane region" description="Helical" evidence="8">
    <location>
        <begin position="420"/>
        <end position="437"/>
    </location>
</feature>
<dbReference type="Gene3D" id="1.20.1250.20">
    <property type="entry name" value="MFS general substrate transporter like domains"/>
    <property type="match status" value="1"/>
</dbReference>
<evidence type="ECO:0000259" key="9">
    <source>
        <dbReference type="PROSITE" id="PS50850"/>
    </source>
</evidence>
<protein>
    <recommendedName>
        <fullName evidence="9">Major facilitator superfamily (MFS) profile domain-containing protein</fullName>
    </recommendedName>
</protein>
<feature type="transmembrane region" description="Helical" evidence="8">
    <location>
        <begin position="349"/>
        <end position="372"/>
    </location>
</feature>
<dbReference type="Proteomes" id="UP000298327">
    <property type="component" value="Unassembled WGS sequence"/>
</dbReference>
<feature type="domain" description="Major facilitator superfamily (MFS) profile" evidence="9">
    <location>
        <begin position="29"/>
        <end position="472"/>
    </location>
</feature>
<keyword evidence="4 8" id="KW-0812">Transmembrane</keyword>
<keyword evidence="5 8" id="KW-1133">Transmembrane helix</keyword>
<evidence type="ECO:0000256" key="5">
    <source>
        <dbReference type="ARBA" id="ARBA00022989"/>
    </source>
</evidence>
<dbReference type="PANTHER" id="PTHR48022:SF64">
    <property type="entry name" value="MAJOR FACILITATOR SUPERFAMILY (MFS) PROFILE DOMAIN-CONTAINING PROTEIN"/>
    <property type="match status" value="1"/>
</dbReference>
<dbReference type="AlphaFoldDB" id="A0A4Y9Z6T3"/>
<dbReference type="GO" id="GO:0005351">
    <property type="term" value="F:carbohydrate:proton symporter activity"/>
    <property type="evidence" value="ECO:0007669"/>
    <property type="project" value="TreeGrafter"/>
</dbReference>
<comment type="caution">
    <text evidence="10">The sequence shown here is derived from an EMBL/GenBank/DDBJ whole genome shotgun (WGS) entry which is preliminary data.</text>
</comment>
<feature type="transmembrane region" description="Helical" evidence="8">
    <location>
        <begin position="161"/>
        <end position="181"/>
    </location>
</feature>
<dbReference type="InterPro" id="IPR005828">
    <property type="entry name" value="MFS_sugar_transport-like"/>
</dbReference>
<feature type="transmembrane region" description="Helical" evidence="8">
    <location>
        <begin position="285"/>
        <end position="305"/>
    </location>
</feature>
<dbReference type="InterPro" id="IPR036259">
    <property type="entry name" value="MFS_trans_sf"/>
</dbReference>
<feature type="transmembrane region" description="Helical" evidence="8">
    <location>
        <begin position="325"/>
        <end position="342"/>
    </location>
</feature>
<dbReference type="Pfam" id="PF00083">
    <property type="entry name" value="Sugar_tr"/>
    <property type="match status" value="1"/>
</dbReference>
<feature type="transmembrane region" description="Helical" evidence="8">
    <location>
        <begin position="449"/>
        <end position="469"/>
    </location>
</feature>